<dbReference type="GO" id="GO:0006879">
    <property type="term" value="P:intracellular iron ion homeostasis"/>
    <property type="evidence" value="ECO:0007669"/>
    <property type="project" value="TreeGrafter"/>
</dbReference>
<evidence type="ECO:0000313" key="14">
    <source>
        <dbReference type="Proteomes" id="UP001303373"/>
    </source>
</evidence>
<keyword evidence="8" id="KW-0406">Ion transport</keyword>
<dbReference type="InterPro" id="IPR017927">
    <property type="entry name" value="FAD-bd_FR_type"/>
</dbReference>
<dbReference type="PROSITE" id="PS51384">
    <property type="entry name" value="FAD_FR"/>
    <property type="match status" value="1"/>
</dbReference>
<evidence type="ECO:0000256" key="9">
    <source>
        <dbReference type="ARBA" id="ARBA00023136"/>
    </source>
</evidence>
<proteinExistence type="inferred from homology"/>
<feature type="transmembrane region" description="Helical" evidence="11">
    <location>
        <begin position="159"/>
        <end position="183"/>
    </location>
</feature>
<keyword evidence="9 11" id="KW-0472">Membrane</keyword>
<evidence type="ECO:0000256" key="7">
    <source>
        <dbReference type="ARBA" id="ARBA00023002"/>
    </source>
</evidence>
<gene>
    <name evidence="13" type="ORF">R9X50_00471300</name>
</gene>
<dbReference type="Proteomes" id="UP001303373">
    <property type="component" value="Chromosome 7"/>
</dbReference>
<dbReference type="Pfam" id="PF08030">
    <property type="entry name" value="NAD_binding_6"/>
    <property type="match status" value="1"/>
</dbReference>
<name>A0AAQ3R8L1_9PEZI</name>
<feature type="transmembrane region" description="Helical" evidence="11">
    <location>
        <begin position="195"/>
        <end position="217"/>
    </location>
</feature>
<feature type="compositionally biased region" description="Low complexity" evidence="10">
    <location>
        <begin position="535"/>
        <end position="544"/>
    </location>
</feature>
<dbReference type="Pfam" id="PF08022">
    <property type="entry name" value="FAD_binding_8"/>
    <property type="match status" value="1"/>
</dbReference>
<dbReference type="SFLD" id="SFLDS00052">
    <property type="entry name" value="Ferric_Reductase_Domain"/>
    <property type="match status" value="1"/>
</dbReference>
<dbReference type="AlphaFoldDB" id="A0AAQ3R8L1"/>
<feature type="transmembrane region" description="Helical" evidence="11">
    <location>
        <begin position="114"/>
        <end position="139"/>
    </location>
</feature>
<protein>
    <recommendedName>
        <fullName evidence="12">FAD-binding FR-type domain-containing protein</fullName>
    </recommendedName>
</protein>
<dbReference type="InterPro" id="IPR051410">
    <property type="entry name" value="Ferric/Cupric_Reductase"/>
</dbReference>
<reference evidence="13 14" key="1">
    <citation type="submission" date="2023-11" db="EMBL/GenBank/DDBJ databases">
        <title>An acidophilic fungus is an integral part of prey digestion in a carnivorous sundew plant.</title>
        <authorList>
            <person name="Tsai I.J."/>
        </authorList>
    </citation>
    <scope>NUCLEOTIDE SEQUENCE [LARGE SCALE GENOMIC DNA]</scope>
    <source>
        <strain evidence="13">169a</strain>
    </source>
</reference>
<dbReference type="EMBL" id="CP138586">
    <property type="protein sequence ID" value="WPH01859.1"/>
    <property type="molecule type" value="Genomic_DNA"/>
</dbReference>
<dbReference type="SUPFAM" id="SSF52343">
    <property type="entry name" value="Ferredoxin reductase-like, C-terminal NADP-linked domain"/>
    <property type="match status" value="1"/>
</dbReference>
<feature type="transmembrane region" description="Helical" evidence="11">
    <location>
        <begin position="259"/>
        <end position="277"/>
    </location>
</feature>
<dbReference type="GO" id="GO:0000293">
    <property type="term" value="F:ferric-chelate reductase activity"/>
    <property type="evidence" value="ECO:0007669"/>
    <property type="project" value="UniProtKB-ARBA"/>
</dbReference>
<comment type="subcellular location">
    <subcellularLocation>
        <location evidence="1">Membrane</location>
        <topology evidence="1">Multi-pass membrane protein</topology>
    </subcellularLocation>
</comment>
<evidence type="ECO:0000259" key="12">
    <source>
        <dbReference type="PROSITE" id="PS51384"/>
    </source>
</evidence>
<comment type="similarity">
    <text evidence="2">Belongs to the ferric reductase (FRE) family.</text>
</comment>
<evidence type="ECO:0000256" key="3">
    <source>
        <dbReference type="ARBA" id="ARBA00022448"/>
    </source>
</evidence>
<feature type="domain" description="FAD-binding FR-type" evidence="12">
    <location>
        <begin position="306"/>
        <end position="417"/>
    </location>
</feature>
<keyword evidence="5" id="KW-0249">Electron transport</keyword>
<dbReference type="InterPro" id="IPR013130">
    <property type="entry name" value="Fe3_Rdtase_TM_dom"/>
</dbReference>
<dbReference type="InterPro" id="IPR013112">
    <property type="entry name" value="FAD-bd_8"/>
</dbReference>
<dbReference type="GO" id="GO:0005886">
    <property type="term" value="C:plasma membrane"/>
    <property type="evidence" value="ECO:0007669"/>
    <property type="project" value="TreeGrafter"/>
</dbReference>
<evidence type="ECO:0000256" key="1">
    <source>
        <dbReference type="ARBA" id="ARBA00004141"/>
    </source>
</evidence>
<dbReference type="PANTHER" id="PTHR32361">
    <property type="entry name" value="FERRIC/CUPRIC REDUCTASE TRANSMEMBRANE COMPONENT"/>
    <property type="match status" value="1"/>
</dbReference>
<keyword evidence="14" id="KW-1185">Reference proteome</keyword>
<keyword evidence="4 11" id="KW-0812">Transmembrane</keyword>
<organism evidence="13 14">
    <name type="scientific">Acrodontium crateriforme</name>
    <dbReference type="NCBI Taxonomy" id="150365"/>
    <lineage>
        <taxon>Eukaryota</taxon>
        <taxon>Fungi</taxon>
        <taxon>Dikarya</taxon>
        <taxon>Ascomycota</taxon>
        <taxon>Pezizomycotina</taxon>
        <taxon>Dothideomycetes</taxon>
        <taxon>Dothideomycetidae</taxon>
        <taxon>Mycosphaerellales</taxon>
        <taxon>Teratosphaeriaceae</taxon>
        <taxon>Acrodontium</taxon>
    </lineage>
</organism>
<keyword evidence="7" id="KW-0560">Oxidoreductase</keyword>
<keyword evidence="3" id="KW-0813">Transport</keyword>
<evidence type="ECO:0000256" key="8">
    <source>
        <dbReference type="ARBA" id="ARBA00023065"/>
    </source>
</evidence>
<feature type="transmembrane region" description="Helical" evidence="11">
    <location>
        <begin position="229"/>
        <end position="247"/>
    </location>
</feature>
<dbReference type="GO" id="GO:0006826">
    <property type="term" value="P:iron ion transport"/>
    <property type="evidence" value="ECO:0007669"/>
    <property type="project" value="TreeGrafter"/>
</dbReference>
<evidence type="ECO:0000256" key="5">
    <source>
        <dbReference type="ARBA" id="ARBA00022982"/>
    </source>
</evidence>
<feature type="region of interest" description="Disordered" evidence="10">
    <location>
        <begin position="501"/>
        <end position="544"/>
    </location>
</feature>
<evidence type="ECO:0000256" key="11">
    <source>
        <dbReference type="SAM" id="Phobius"/>
    </source>
</evidence>
<evidence type="ECO:0000256" key="6">
    <source>
        <dbReference type="ARBA" id="ARBA00022989"/>
    </source>
</evidence>
<keyword evidence="6 11" id="KW-1133">Transmembrane helix</keyword>
<evidence type="ECO:0000256" key="2">
    <source>
        <dbReference type="ARBA" id="ARBA00006278"/>
    </source>
</evidence>
<evidence type="ECO:0000256" key="4">
    <source>
        <dbReference type="ARBA" id="ARBA00022692"/>
    </source>
</evidence>
<accession>A0AAQ3R8L1</accession>
<dbReference type="CDD" id="cd06186">
    <property type="entry name" value="NOX_Duox_like_FAD_NADP"/>
    <property type="match status" value="1"/>
</dbReference>
<dbReference type="Gene3D" id="3.40.50.80">
    <property type="entry name" value="Nucleotide-binding domain of ferredoxin-NADP reductase (FNR) module"/>
    <property type="match status" value="1"/>
</dbReference>
<dbReference type="SFLD" id="SFLDG01168">
    <property type="entry name" value="Ferric_reductase_subgroup_(FRE"/>
    <property type="match status" value="1"/>
</dbReference>
<dbReference type="GO" id="GO:0015677">
    <property type="term" value="P:copper ion import"/>
    <property type="evidence" value="ECO:0007669"/>
    <property type="project" value="TreeGrafter"/>
</dbReference>
<dbReference type="InterPro" id="IPR013121">
    <property type="entry name" value="Fe_red_NAD-bd_6"/>
</dbReference>
<dbReference type="InterPro" id="IPR039261">
    <property type="entry name" value="FNR_nucleotide-bd"/>
</dbReference>
<evidence type="ECO:0000313" key="13">
    <source>
        <dbReference type="EMBL" id="WPH01859.1"/>
    </source>
</evidence>
<evidence type="ECO:0000256" key="10">
    <source>
        <dbReference type="SAM" id="MobiDB-lite"/>
    </source>
</evidence>
<feature type="transmembrane region" description="Helical" evidence="11">
    <location>
        <begin position="52"/>
        <end position="79"/>
    </location>
</feature>
<dbReference type="Pfam" id="PF01794">
    <property type="entry name" value="Ferric_reduct"/>
    <property type="match status" value="1"/>
</dbReference>
<sequence length="621" mass="69971">MMDMATHTGTPWLDSPVMLHSSRKYKCSLPTQEQCKWQQGYWRFWYEADHRFALPTVALFMAAIGIFTIASFASFVMPASLRRSKMLRKATALSRYLSYRSLRIKALDWNSAPLGVLLLGAVGAIFFFCMTLGPQPYYWPNTKKVSYGGSPPIATRSGWMALACMPFVFATAGKSNFITLLTGVSHERLQVFHRWISYAMYTLALVHTFPFIVYHVWKGDMVKQWNTSVVYWTGVVALLAQTWLTFASFGPIRKLCYEWFKFSHFLAGLVFVIFFFIHCDFRLSSWDYFIATGVLFSLSWLHRNLRIYFEHGIGHKATLSLVSNGFIRASVPVHGQWAVSQHFFVRFLTLGLHAGSTHPFTACSLPTEELEDGKSNLVFYIRPQNGFTARLAKYVQAHPNCQIRVLIDGPYGGIDMRKIATCTKSVAIAGGSGAGWLLPFIEAYVRRTTANQNDTSSLRVILATRDRETQYWFESAASEILSSQTKQDLSSRLSIEIYYTGTAPNPRANPSIETTQPEPQNEKQTFDIEQSSNPTTSSHSSTHTLPFKPPHLKTFSFRPHLPAIIASETESTASNGSLTISVCGPLSMQSDASNEVARQQVLLMKSGAKEVFLHVEHFSWA</sequence>